<keyword evidence="1" id="KW-0472">Membrane</keyword>
<dbReference type="Proteomes" id="UP000275027">
    <property type="component" value="Unassembled WGS sequence"/>
</dbReference>
<dbReference type="Proteomes" id="UP000233767">
    <property type="component" value="Unassembled WGS sequence"/>
</dbReference>
<keyword evidence="1" id="KW-1133">Transmembrane helix</keyword>
<evidence type="ECO:0000313" key="3">
    <source>
        <dbReference type="EMBL" id="RLJ36020.1"/>
    </source>
</evidence>
<evidence type="ECO:0000256" key="1">
    <source>
        <dbReference type="SAM" id="Phobius"/>
    </source>
</evidence>
<name>A0A497UYB9_9FLAO</name>
<accession>A0A497UYB9</accession>
<keyword evidence="1" id="KW-0812">Transmembrane</keyword>
<gene>
    <name evidence="2" type="ORF">B0G92_0095</name>
    <name evidence="3" type="ORF">CLV50_1409</name>
</gene>
<dbReference type="AlphaFoldDB" id="A0A497UYB9"/>
<proteinExistence type="predicted"/>
<evidence type="ECO:0000313" key="5">
    <source>
        <dbReference type="Proteomes" id="UP000275027"/>
    </source>
</evidence>
<dbReference type="RefSeq" id="WP_101470700.1">
    <property type="nucleotide sequence ID" value="NZ_PJND01000007.1"/>
</dbReference>
<feature type="transmembrane region" description="Helical" evidence="1">
    <location>
        <begin position="6"/>
        <end position="22"/>
    </location>
</feature>
<organism evidence="3 5">
    <name type="scientific">Flavobacterium lindanitolerans</name>
    <dbReference type="NCBI Taxonomy" id="428988"/>
    <lineage>
        <taxon>Bacteria</taxon>
        <taxon>Pseudomonadati</taxon>
        <taxon>Bacteroidota</taxon>
        <taxon>Flavobacteriia</taxon>
        <taxon>Flavobacteriales</taxon>
        <taxon>Flavobacteriaceae</taxon>
        <taxon>Flavobacterium</taxon>
    </lineage>
</organism>
<protein>
    <submittedName>
        <fullName evidence="3">Uncharacterized protein</fullName>
    </submittedName>
</protein>
<reference evidence="2 4" key="1">
    <citation type="submission" date="2017-12" db="EMBL/GenBank/DDBJ databases">
        <title>Genomic Encyclopedia of Type Strains, Phase III (KMG-III): the genomes of soil and plant-associated and newly described type strains.</title>
        <authorList>
            <person name="Whitman W."/>
        </authorList>
    </citation>
    <scope>NUCLEOTIDE SEQUENCE [LARGE SCALE GENOMIC DNA]</scope>
    <source>
        <strain evidence="2 4">IP-10</strain>
    </source>
</reference>
<comment type="caution">
    <text evidence="3">The sequence shown here is derived from an EMBL/GenBank/DDBJ whole genome shotgun (WGS) entry which is preliminary data.</text>
</comment>
<sequence length="184" mass="21553">MKKTKWIILFAISFILCVLFYIKYDSKGYEYGLGCNYCNKKMPYHLTPYDERDGSRFSFTLKDEDDFELVGTGFRYQTINFEIKNLLAYGYNDTSVIVKCTDSLNTIRYLISFETGYTSKKGNPEISFKDLSINDFQKVKDKYNWFEIDKEKGYAIDRNKFLFVLGALLSLVFGLLGLFKLKNK</sequence>
<keyword evidence="4" id="KW-1185">Reference proteome</keyword>
<evidence type="ECO:0000313" key="2">
    <source>
        <dbReference type="EMBL" id="PKW28475.1"/>
    </source>
</evidence>
<dbReference type="EMBL" id="PJND01000007">
    <property type="protein sequence ID" value="PKW28475.1"/>
    <property type="molecule type" value="Genomic_DNA"/>
</dbReference>
<dbReference type="EMBL" id="RCCB01000010">
    <property type="protein sequence ID" value="RLJ36020.1"/>
    <property type="molecule type" value="Genomic_DNA"/>
</dbReference>
<feature type="transmembrane region" description="Helical" evidence="1">
    <location>
        <begin position="161"/>
        <end position="179"/>
    </location>
</feature>
<reference evidence="3 5" key="2">
    <citation type="submission" date="2018-10" db="EMBL/GenBank/DDBJ databases">
        <title>Genomic Encyclopedia of Archaeal and Bacterial Type Strains, Phase II (KMG-II): from individual species to whole genera.</title>
        <authorList>
            <person name="Goeker M."/>
        </authorList>
    </citation>
    <scope>NUCLEOTIDE SEQUENCE [LARGE SCALE GENOMIC DNA]</scope>
    <source>
        <strain evidence="3 5">DSM 21886</strain>
    </source>
</reference>
<evidence type="ECO:0000313" key="4">
    <source>
        <dbReference type="Proteomes" id="UP000233767"/>
    </source>
</evidence>